<reference evidence="2 3" key="1">
    <citation type="submission" date="2020-03" db="EMBL/GenBank/DDBJ databases">
        <authorList>
            <person name="Zhu W."/>
        </authorList>
    </citation>
    <scope>NUCLEOTIDE SEQUENCE [LARGE SCALE GENOMIC DNA]</scope>
    <source>
        <strain evidence="2 3">185</strain>
    </source>
</reference>
<protein>
    <submittedName>
        <fullName evidence="2">Toxin-antitoxin system YwqK family antitoxin</fullName>
    </submittedName>
</protein>
<feature type="chain" id="PRO_5026236997" evidence="1">
    <location>
        <begin position="24"/>
        <end position="272"/>
    </location>
</feature>
<evidence type="ECO:0000256" key="1">
    <source>
        <dbReference type="SAM" id="SignalP"/>
    </source>
</evidence>
<dbReference type="Pfam" id="PF07661">
    <property type="entry name" value="MORN_2"/>
    <property type="match status" value="4"/>
</dbReference>
<dbReference type="RefSeq" id="WP_166321787.1">
    <property type="nucleotide sequence ID" value="NZ_CP049916.1"/>
</dbReference>
<accession>A0A6G8S0X2</accession>
<dbReference type="SUPFAM" id="SSF82185">
    <property type="entry name" value="Histone H3 K4-specific methyltransferase SET7/9 N-terminal domain"/>
    <property type="match status" value="1"/>
</dbReference>
<dbReference type="KEGG" id="alj:G8D99_00955"/>
<dbReference type="Proteomes" id="UP000501939">
    <property type="component" value="Chromosome"/>
</dbReference>
<proteinExistence type="predicted"/>
<evidence type="ECO:0000313" key="2">
    <source>
        <dbReference type="EMBL" id="QIO07740.1"/>
    </source>
</evidence>
<dbReference type="AlphaFoldDB" id="A0A6G8S0X2"/>
<name>A0A6G8S0X2_9GAMM</name>
<evidence type="ECO:0000313" key="3">
    <source>
        <dbReference type="Proteomes" id="UP000501939"/>
    </source>
</evidence>
<gene>
    <name evidence="2" type="ORF">G8D99_00955</name>
</gene>
<organism evidence="2 3">
    <name type="scientific">Acinetobacter lanii</name>
    <dbReference type="NCBI Taxonomy" id="2715163"/>
    <lineage>
        <taxon>Bacteria</taxon>
        <taxon>Pseudomonadati</taxon>
        <taxon>Pseudomonadota</taxon>
        <taxon>Gammaproteobacteria</taxon>
        <taxon>Moraxellales</taxon>
        <taxon>Moraxellaceae</taxon>
        <taxon>Acinetobacter</taxon>
    </lineage>
</organism>
<sequence length="272" mass="31122">MINKSLFLTLTFACLAPAVQTHAEGYINENMVVFVSEEDPAQSPWKEKPQCNAVSKSISKGLYENQYTFQNGNPLTSVFLSKTKIKSGECENLVQFPDNIQGTGVFESFYPNGKTHSRIEYQDGQYEGKLQFWFANGLKQQESQIINGMNDGDYKIWHPNGQIAMSSKYKQDIPVGMRQRWYESGDPWTYVRFDNGRMVGELKQWYRNGKLERQGQYKNGVREGVYKSWYESGKPEAELAYSHGNIKAAQCWNTSGVLKTEKSCIQSFADEQ</sequence>
<dbReference type="Gene3D" id="2.20.110.10">
    <property type="entry name" value="Histone H3 K4-specific methyltransferase SET7/9 N-terminal domain"/>
    <property type="match status" value="1"/>
</dbReference>
<dbReference type="Gene3D" id="3.90.930.1">
    <property type="match status" value="1"/>
</dbReference>
<keyword evidence="3" id="KW-1185">Reference proteome</keyword>
<feature type="signal peptide" evidence="1">
    <location>
        <begin position="1"/>
        <end position="23"/>
    </location>
</feature>
<dbReference type="EMBL" id="CP049916">
    <property type="protein sequence ID" value="QIO07740.1"/>
    <property type="molecule type" value="Genomic_DNA"/>
</dbReference>
<dbReference type="InterPro" id="IPR011652">
    <property type="entry name" value="MORN_2"/>
</dbReference>
<keyword evidence="1" id="KW-0732">Signal</keyword>